<organism evidence="2 3">
    <name type="scientific">Posidoniimonas polymericola</name>
    <dbReference type="NCBI Taxonomy" id="2528002"/>
    <lineage>
        <taxon>Bacteria</taxon>
        <taxon>Pseudomonadati</taxon>
        <taxon>Planctomycetota</taxon>
        <taxon>Planctomycetia</taxon>
        <taxon>Pirellulales</taxon>
        <taxon>Lacipirellulaceae</taxon>
        <taxon>Posidoniimonas</taxon>
    </lineage>
</organism>
<accession>A0A5C5ZDP4</accession>
<keyword evidence="1" id="KW-0472">Membrane</keyword>
<dbReference type="RefSeq" id="WP_146583543.1">
    <property type="nucleotide sequence ID" value="NZ_SJPO01000001.1"/>
</dbReference>
<gene>
    <name evidence="2" type="ORF">Pla123a_00730</name>
</gene>
<feature type="transmembrane region" description="Helical" evidence="1">
    <location>
        <begin position="46"/>
        <end position="64"/>
    </location>
</feature>
<keyword evidence="1" id="KW-1133">Transmembrane helix</keyword>
<keyword evidence="1" id="KW-0812">Transmembrane</keyword>
<protein>
    <submittedName>
        <fullName evidence="2">Uncharacterized protein</fullName>
    </submittedName>
</protein>
<sequence>MASPSNALTYQGRPRTCGLRLSTVDVVVMAAATAGGVAGYSYTAGFSPFVPFVVFHFFLFCNVFRIPCRPELLWAGVFLIHTTVWLWLGTVSLPWLFALQSVFTFALLACELRRPTYHGVLSRRFNPRIDDYLAGGI</sequence>
<reference evidence="2 3" key="1">
    <citation type="submission" date="2019-02" db="EMBL/GenBank/DDBJ databases">
        <title>Deep-cultivation of Planctomycetes and their phenomic and genomic characterization uncovers novel biology.</title>
        <authorList>
            <person name="Wiegand S."/>
            <person name="Jogler M."/>
            <person name="Boedeker C."/>
            <person name="Pinto D."/>
            <person name="Vollmers J."/>
            <person name="Rivas-Marin E."/>
            <person name="Kohn T."/>
            <person name="Peeters S.H."/>
            <person name="Heuer A."/>
            <person name="Rast P."/>
            <person name="Oberbeckmann S."/>
            <person name="Bunk B."/>
            <person name="Jeske O."/>
            <person name="Meyerdierks A."/>
            <person name="Storesund J.E."/>
            <person name="Kallscheuer N."/>
            <person name="Luecker S."/>
            <person name="Lage O.M."/>
            <person name="Pohl T."/>
            <person name="Merkel B.J."/>
            <person name="Hornburger P."/>
            <person name="Mueller R.-W."/>
            <person name="Bruemmer F."/>
            <person name="Labrenz M."/>
            <person name="Spormann A.M."/>
            <person name="Op Den Camp H."/>
            <person name="Overmann J."/>
            <person name="Amann R."/>
            <person name="Jetten M.S.M."/>
            <person name="Mascher T."/>
            <person name="Medema M.H."/>
            <person name="Devos D.P."/>
            <person name="Kaster A.-K."/>
            <person name="Ovreas L."/>
            <person name="Rohde M."/>
            <person name="Galperin M.Y."/>
            <person name="Jogler C."/>
        </authorList>
    </citation>
    <scope>NUCLEOTIDE SEQUENCE [LARGE SCALE GENOMIC DNA]</scope>
    <source>
        <strain evidence="2 3">Pla123a</strain>
    </source>
</reference>
<evidence type="ECO:0000313" key="3">
    <source>
        <dbReference type="Proteomes" id="UP000318478"/>
    </source>
</evidence>
<name>A0A5C5ZDP4_9BACT</name>
<keyword evidence="3" id="KW-1185">Reference proteome</keyword>
<comment type="caution">
    <text evidence="2">The sequence shown here is derived from an EMBL/GenBank/DDBJ whole genome shotgun (WGS) entry which is preliminary data.</text>
</comment>
<feature type="transmembrane region" description="Helical" evidence="1">
    <location>
        <begin position="71"/>
        <end position="88"/>
    </location>
</feature>
<dbReference type="OrthoDB" id="273765at2"/>
<dbReference type="EMBL" id="SJPO01000001">
    <property type="protein sequence ID" value="TWT85266.1"/>
    <property type="molecule type" value="Genomic_DNA"/>
</dbReference>
<dbReference type="AlphaFoldDB" id="A0A5C5ZDP4"/>
<evidence type="ECO:0000256" key="1">
    <source>
        <dbReference type="SAM" id="Phobius"/>
    </source>
</evidence>
<feature type="transmembrane region" description="Helical" evidence="1">
    <location>
        <begin position="21"/>
        <end position="40"/>
    </location>
</feature>
<evidence type="ECO:0000313" key="2">
    <source>
        <dbReference type="EMBL" id="TWT85266.1"/>
    </source>
</evidence>
<proteinExistence type="predicted"/>
<dbReference type="Proteomes" id="UP000318478">
    <property type="component" value="Unassembled WGS sequence"/>
</dbReference>